<dbReference type="EMBL" id="PUHZ01000021">
    <property type="protein sequence ID" value="PQO44092.1"/>
    <property type="molecule type" value="Genomic_DNA"/>
</dbReference>
<protein>
    <submittedName>
        <fullName evidence="2">Uncharacterized protein</fullName>
    </submittedName>
</protein>
<organism evidence="2 3">
    <name type="scientific">Blastopirellula marina</name>
    <dbReference type="NCBI Taxonomy" id="124"/>
    <lineage>
        <taxon>Bacteria</taxon>
        <taxon>Pseudomonadati</taxon>
        <taxon>Planctomycetota</taxon>
        <taxon>Planctomycetia</taxon>
        <taxon>Pirellulales</taxon>
        <taxon>Pirellulaceae</taxon>
        <taxon>Blastopirellula</taxon>
    </lineage>
</organism>
<dbReference type="RefSeq" id="WP_105337491.1">
    <property type="nucleotide sequence ID" value="NZ_PUHZ01000021.1"/>
</dbReference>
<evidence type="ECO:0000313" key="3">
    <source>
        <dbReference type="Proteomes" id="UP000237819"/>
    </source>
</evidence>
<dbReference type="AlphaFoldDB" id="A0A2S8GI01"/>
<sequence length="321" mass="35846">MLVTAAILCATFSATPDLAALTDACQQQIASYRNLRFELDVKATFFAAPIAILDAQGEIAGSKASDDPPLNVAGKETFEIVQPKQADQLAWRRWERFEAGSGRLLKFYAAGERKSATYQAPPEVGPNADLGTGQLLPFTDNMQFSENVFDRFLSCNLQGIAQYDDQDWSLSPQVPIVWEAPQATKFLDRDAYLLRGVNRNLNVQLETIVLAPPQSLVVKRVFKMVDAEAPLETWEVTKLGQHGDLIYPAAGQMHQAQLEFQRRVDYEFSVVKVADLQPTDRLRAAWYPAWPLGTAISDRVHQVQFEIPVPENPALPRVKED</sequence>
<proteinExistence type="predicted"/>
<feature type="chain" id="PRO_5015485663" evidence="1">
    <location>
        <begin position="20"/>
        <end position="321"/>
    </location>
</feature>
<name>A0A2S8GI01_9BACT</name>
<dbReference type="Proteomes" id="UP000237819">
    <property type="component" value="Unassembled WGS sequence"/>
</dbReference>
<keyword evidence="1" id="KW-0732">Signal</keyword>
<feature type="signal peptide" evidence="1">
    <location>
        <begin position="1"/>
        <end position="19"/>
    </location>
</feature>
<accession>A0A2S8GI01</accession>
<gene>
    <name evidence="2" type="ORF">C5Y93_21385</name>
</gene>
<evidence type="ECO:0000313" key="2">
    <source>
        <dbReference type="EMBL" id="PQO44092.1"/>
    </source>
</evidence>
<comment type="caution">
    <text evidence="2">The sequence shown here is derived from an EMBL/GenBank/DDBJ whole genome shotgun (WGS) entry which is preliminary data.</text>
</comment>
<reference evidence="2 3" key="1">
    <citation type="submission" date="2018-02" db="EMBL/GenBank/DDBJ databases">
        <title>Comparative genomes isolates from brazilian mangrove.</title>
        <authorList>
            <person name="Araujo J.E."/>
            <person name="Taketani R.G."/>
            <person name="Silva M.C.P."/>
            <person name="Loureco M.V."/>
            <person name="Andreote F.D."/>
        </authorList>
    </citation>
    <scope>NUCLEOTIDE SEQUENCE [LARGE SCALE GENOMIC DNA]</scope>
    <source>
        <strain evidence="2 3">Nap-Phe MGV</strain>
    </source>
</reference>
<evidence type="ECO:0000256" key="1">
    <source>
        <dbReference type="SAM" id="SignalP"/>
    </source>
</evidence>